<organism evidence="3 4">
    <name type="scientific">Methanoregula formicica (strain DSM 22288 / NBRC 105244 / SMSP)</name>
    <dbReference type="NCBI Taxonomy" id="593750"/>
    <lineage>
        <taxon>Archaea</taxon>
        <taxon>Methanobacteriati</taxon>
        <taxon>Methanobacteriota</taxon>
        <taxon>Stenosarchaea group</taxon>
        <taxon>Methanomicrobia</taxon>
        <taxon>Methanomicrobiales</taxon>
        <taxon>Methanoregulaceae</taxon>
        <taxon>Methanoregula</taxon>
    </lineage>
</organism>
<evidence type="ECO:0000313" key="4">
    <source>
        <dbReference type="Proteomes" id="UP000010824"/>
    </source>
</evidence>
<reference evidence="4" key="1">
    <citation type="submission" date="2011-12" db="EMBL/GenBank/DDBJ databases">
        <title>Complete sequence of Methanoregula formicicum SMSP.</title>
        <authorList>
            <person name="Lucas S."/>
            <person name="Han J."/>
            <person name="Lapidus A."/>
            <person name="Cheng J.-F."/>
            <person name="Goodwin L."/>
            <person name="Pitluck S."/>
            <person name="Peters L."/>
            <person name="Ovchinnikova G."/>
            <person name="Teshima H."/>
            <person name="Detter J.C."/>
            <person name="Han C."/>
            <person name="Tapia R."/>
            <person name="Land M."/>
            <person name="Hauser L."/>
            <person name="Kyrpides N."/>
            <person name="Ivanova N."/>
            <person name="Pagani I."/>
            <person name="Imachi H."/>
            <person name="Tamaki H."/>
            <person name="Sekiguchi Y."/>
            <person name="Kamagata Y."/>
            <person name="Cadillo-Quiroz H."/>
            <person name="Zinder S."/>
            <person name="Liu W.-T."/>
            <person name="Woyke T."/>
        </authorList>
    </citation>
    <scope>NUCLEOTIDE SEQUENCE [LARGE SCALE GENOMIC DNA]</scope>
    <source>
        <strain evidence="4">DSM 22288 / NBRC 105244 / SMSP</strain>
    </source>
</reference>
<dbReference type="Pfam" id="PF07790">
    <property type="entry name" value="Pilin_N"/>
    <property type="match status" value="1"/>
</dbReference>
<feature type="transmembrane region" description="Helical" evidence="1">
    <location>
        <begin position="12"/>
        <end position="38"/>
    </location>
</feature>
<dbReference type="Proteomes" id="UP000010824">
    <property type="component" value="Chromosome"/>
</dbReference>
<sequence precursor="true">MERSKPTSDECAVSPVVGVMLMLVVTIIIAAVVSAFAAGMGTQKEKTPQSSLECHIKWDNGAMSGVPGPLFTLRHIGGDPINTKNTKLVTSWANATGIYHIQSTVAPVWGTGQETYTTARSPGTSNYTLSSLNTHYTSTSGASLYYNAPYLAVPGSYPTGTGFANNDTVLWFGNYVFRAGDVIQANTDNTVSGTANYQNQATPIIKDAQLLTRNDYVNVKLIDVKSGSTIYEKDILVER</sequence>
<keyword evidence="4" id="KW-1185">Reference proteome</keyword>
<dbReference type="AlphaFoldDB" id="L0HFU9"/>
<dbReference type="InterPro" id="IPR012859">
    <property type="entry name" value="Pilin_N_archaeal"/>
</dbReference>
<gene>
    <name evidence="3" type="ordered locus">Metfor_0914</name>
</gene>
<dbReference type="OrthoDB" id="118020at2157"/>
<evidence type="ECO:0000256" key="1">
    <source>
        <dbReference type="SAM" id="Phobius"/>
    </source>
</evidence>
<name>L0HFU9_METFS</name>
<proteinExistence type="predicted"/>
<dbReference type="KEGG" id="mfo:Metfor_0914"/>
<evidence type="ECO:0000313" key="3">
    <source>
        <dbReference type="EMBL" id="AGB01969.1"/>
    </source>
</evidence>
<keyword evidence="1" id="KW-0812">Transmembrane</keyword>
<dbReference type="GeneID" id="14310227"/>
<reference evidence="3 4" key="2">
    <citation type="journal article" date="2014" name="Genome Announc.">
        <title>Complete Genome Sequence of Methanoregula formicica SMSPT, a Mesophilic Hydrogenotrophic Methanogen Isolated from a Methanogenic Upflow Anaerobic Sludge Blanket Reactor.</title>
        <authorList>
            <person name="Yamamoto K."/>
            <person name="Tamaki H."/>
            <person name="Cadillo-Quiroz H."/>
            <person name="Imachi H."/>
            <person name="Kyrpides N."/>
            <person name="Woyke T."/>
            <person name="Goodwin L."/>
            <person name="Zinder S.H."/>
            <person name="Kamagata Y."/>
            <person name="Liu W.T."/>
        </authorList>
    </citation>
    <scope>NUCLEOTIDE SEQUENCE [LARGE SCALE GENOMIC DNA]</scope>
    <source>
        <strain evidence="4">DSM 22288 / NBRC 105244 / SMSP</strain>
    </source>
</reference>
<keyword evidence="1" id="KW-1133">Transmembrane helix</keyword>
<dbReference type="PANTHER" id="PTHR38138:SF1">
    <property type="entry name" value="ARCHAEAL TYPE IV PILIN N-TERMINAL DOMAIN-CONTAINING PROTEIN"/>
    <property type="match status" value="1"/>
</dbReference>
<protein>
    <recommendedName>
        <fullName evidence="2">Archaeal Type IV pilin N-terminal domain-containing protein</fullName>
    </recommendedName>
</protein>
<dbReference type="eggNOG" id="arCOG02421">
    <property type="taxonomic scope" value="Archaea"/>
</dbReference>
<feature type="domain" description="Archaeal Type IV pilin N-terminal" evidence="2">
    <location>
        <begin position="12"/>
        <end position="92"/>
    </location>
</feature>
<dbReference type="STRING" id="593750.Metfor_0914"/>
<dbReference type="InParanoid" id="L0HFU9"/>
<evidence type="ECO:0000259" key="2">
    <source>
        <dbReference type="Pfam" id="PF07790"/>
    </source>
</evidence>
<dbReference type="EMBL" id="CP003167">
    <property type="protein sequence ID" value="AGB01969.1"/>
    <property type="molecule type" value="Genomic_DNA"/>
</dbReference>
<accession>L0HFU9</accession>
<dbReference type="HOGENOM" id="CLU_092288_0_0_2"/>
<keyword evidence="1" id="KW-0472">Membrane</keyword>
<dbReference type="PANTHER" id="PTHR38138">
    <property type="entry name" value="VNG6441H"/>
    <property type="match status" value="1"/>
</dbReference>
<dbReference type="RefSeq" id="WP_015284933.1">
    <property type="nucleotide sequence ID" value="NC_019943.1"/>
</dbReference>